<evidence type="ECO:0000256" key="4">
    <source>
        <dbReference type="ARBA" id="ARBA00023157"/>
    </source>
</evidence>
<keyword evidence="5 6" id="KW-0325">Glycoprotein</keyword>
<comment type="subcellular location">
    <subcellularLocation>
        <location evidence="1 6">Secreted</location>
    </subcellularLocation>
</comment>
<evidence type="ECO:0000256" key="5">
    <source>
        <dbReference type="ARBA" id="ARBA00023180"/>
    </source>
</evidence>
<evidence type="ECO:0000256" key="1">
    <source>
        <dbReference type="ARBA" id="ARBA00004613"/>
    </source>
</evidence>
<dbReference type="GO" id="GO:0019957">
    <property type="term" value="F:C-C chemokine binding"/>
    <property type="evidence" value="ECO:0007669"/>
    <property type="project" value="InterPro"/>
</dbReference>
<evidence type="ECO:0000313" key="8">
    <source>
        <dbReference type="EMBL" id="NIE46187.1"/>
    </source>
</evidence>
<evidence type="ECO:0000256" key="6">
    <source>
        <dbReference type="RuleBase" id="RU369006"/>
    </source>
</evidence>
<proteinExistence type="predicted"/>
<dbReference type="Pfam" id="PF19429">
    <property type="entry name" value="EVA_Class_A"/>
    <property type="match status" value="1"/>
</dbReference>
<keyword evidence="4 6" id="KW-1015">Disulfide bond</keyword>
<organism evidence="8">
    <name type="scientific">Rhipicephalus microplus</name>
    <name type="common">Cattle tick</name>
    <name type="synonym">Boophilus microplus</name>
    <dbReference type="NCBI Taxonomy" id="6941"/>
    <lineage>
        <taxon>Eukaryota</taxon>
        <taxon>Metazoa</taxon>
        <taxon>Ecdysozoa</taxon>
        <taxon>Arthropoda</taxon>
        <taxon>Chelicerata</taxon>
        <taxon>Arachnida</taxon>
        <taxon>Acari</taxon>
        <taxon>Parasitiformes</taxon>
        <taxon>Ixodida</taxon>
        <taxon>Ixodoidea</taxon>
        <taxon>Ixodidae</taxon>
        <taxon>Rhipicephalinae</taxon>
        <taxon>Rhipicephalus</taxon>
        <taxon>Boophilus</taxon>
    </lineage>
</organism>
<feature type="region of interest" description="Disordered" evidence="7">
    <location>
        <begin position="32"/>
        <end position="55"/>
    </location>
</feature>
<evidence type="ECO:0000256" key="2">
    <source>
        <dbReference type="ARBA" id="ARBA00022525"/>
    </source>
</evidence>
<evidence type="ECO:0000256" key="7">
    <source>
        <dbReference type="SAM" id="MobiDB-lite"/>
    </source>
</evidence>
<sequence>MAFKACITVIAVAYGKCTLATEKAVQLFSGAESSSGSLGSSSSDEGTENSSGNSTEDYNYESSCFYNVLKTADNRTLSVNCTLDCGEHQNDSMPCVNVTYPPLNFSNPHLNYTCTVGECKNGTCPSNGTNVTCWAEYDTLNVISLPNTL</sequence>
<protein>
    <recommendedName>
        <fullName evidence="6">Evasin</fullName>
    </recommendedName>
</protein>
<dbReference type="AlphaFoldDB" id="A0A6G5A831"/>
<feature type="compositionally biased region" description="Low complexity" evidence="7">
    <location>
        <begin position="32"/>
        <end position="54"/>
    </location>
</feature>
<dbReference type="InterPro" id="IPR045797">
    <property type="entry name" value="EVA_Class_A"/>
</dbReference>
<reference evidence="8" key="1">
    <citation type="submission" date="2020-03" db="EMBL/GenBank/DDBJ databases">
        <title>A transcriptome and proteome of the tick Rhipicephalus microplus shaped by the genetic composition of its hosts and developmental stage.</title>
        <authorList>
            <person name="Garcia G.R."/>
            <person name="Ribeiro J.M.C."/>
            <person name="Maruyama S.R."/>
            <person name="Gardinasse L.G."/>
            <person name="Nelson K."/>
            <person name="Ferreira B.R."/>
            <person name="Andrade T.G."/>
            <person name="Santos I.K.F.M."/>
        </authorList>
    </citation>
    <scope>NUCLEOTIDE SEQUENCE</scope>
    <source>
        <strain evidence="8">NSGR</strain>
        <tissue evidence="8">Salivary glands</tissue>
    </source>
</reference>
<keyword evidence="2 6" id="KW-0964">Secreted</keyword>
<dbReference type="GO" id="GO:0005576">
    <property type="term" value="C:extracellular region"/>
    <property type="evidence" value="ECO:0007669"/>
    <property type="project" value="UniProtKB-SubCell"/>
</dbReference>
<evidence type="ECO:0000256" key="3">
    <source>
        <dbReference type="ARBA" id="ARBA00022729"/>
    </source>
</evidence>
<keyword evidence="3 6" id="KW-0732">Signal</keyword>
<dbReference type="Gene3D" id="2.30.130.100">
    <property type="match status" value="1"/>
</dbReference>
<name>A0A6G5A831_RHIMP</name>
<comment type="function">
    <text evidence="6">Salivary chemokine-binding protein which binds to host chemokines.</text>
</comment>
<dbReference type="EMBL" id="GIKN01003914">
    <property type="protein sequence ID" value="NIE46187.1"/>
    <property type="molecule type" value="Transcribed_RNA"/>
</dbReference>
<accession>A0A6G5A831</accession>